<dbReference type="SUPFAM" id="SSF55874">
    <property type="entry name" value="ATPase domain of HSP90 chaperone/DNA topoisomerase II/histidine kinase"/>
    <property type="match status" value="1"/>
</dbReference>
<dbReference type="Gene3D" id="3.30.565.10">
    <property type="entry name" value="Histidine kinase-like ATPase, C-terminal domain"/>
    <property type="match status" value="1"/>
</dbReference>
<comment type="caution">
    <text evidence="8">The sequence shown here is derived from an EMBL/GenBank/DDBJ whole genome shotgun (WGS) entry which is preliminary data.</text>
</comment>
<evidence type="ECO:0008006" key="10">
    <source>
        <dbReference type="Google" id="ProtNLM"/>
    </source>
</evidence>
<dbReference type="PROSITE" id="PS50110">
    <property type="entry name" value="RESPONSE_REGULATORY"/>
    <property type="match status" value="1"/>
</dbReference>
<dbReference type="InterPro" id="IPR003594">
    <property type="entry name" value="HATPase_dom"/>
</dbReference>
<dbReference type="Pfam" id="PF00072">
    <property type="entry name" value="Response_reg"/>
    <property type="match status" value="1"/>
</dbReference>
<dbReference type="PANTHER" id="PTHR45339:SF1">
    <property type="entry name" value="HYBRID SIGNAL TRANSDUCTION HISTIDINE KINASE J"/>
    <property type="match status" value="1"/>
</dbReference>
<feature type="transmembrane region" description="Helical" evidence="5">
    <location>
        <begin position="411"/>
        <end position="430"/>
    </location>
</feature>
<reference evidence="8 9" key="1">
    <citation type="submission" date="2023-08" db="EMBL/GenBank/DDBJ databases">
        <title>Black Yeasts Isolated from many extreme environments.</title>
        <authorList>
            <person name="Coleine C."/>
            <person name="Stajich J.E."/>
            <person name="Selbmann L."/>
        </authorList>
    </citation>
    <scope>NUCLEOTIDE SEQUENCE [LARGE SCALE GENOMIC DNA]</scope>
    <source>
        <strain evidence="8 9">CCFEE 5792</strain>
    </source>
</reference>
<evidence type="ECO:0000256" key="1">
    <source>
        <dbReference type="ARBA" id="ARBA00022553"/>
    </source>
</evidence>
<dbReference type="GO" id="GO:0000155">
    <property type="term" value="F:phosphorelay sensor kinase activity"/>
    <property type="evidence" value="ECO:0007669"/>
    <property type="project" value="InterPro"/>
</dbReference>
<dbReference type="CDD" id="cd17546">
    <property type="entry name" value="REC_hyHK_CKI1_RcsC-like"/>
    <property type="match status" value="1"/>
</dbReference>
<dbReference type="PANTHER" id="PTHR45339">
    <property type="entry name" value="HYBRID SIGNAL TRANSDUCTION HISTIDINE KINASE J"/>
    <property type="match status" value="1"/>
</dbReference>
<dbReference type="InterPro" id="IPR003661">
    <property type="entry name" value="HisK_dim/P_dom"/>
</dbReference>
<dbReference type="SMART" id="SM00448">
    <property type="entry name" value="REC"/>
    <property type="match status" value="1"/>
</dbReference>
<sequence length="982" mass="107525">MAASTRNGAVRQLEPHWNSGLIAASIIVSLLGAFTSTQMFCQARTSRYFSGILVWTILGSLTFGFCSIWSLHFIAMLACELDLPIDLNVPLTILSAVLAVLFTFLALISDLLRTRYLGYLKKEKTKTRAKRKQHQMGSVQLYEETAETTEPLLGVDPEPNPRETGRNVHLRPEDASPSGFSLRRQDTDPSRKTSLGPLEDHFHGVNRNGTAIPPPSPQFPPSRSSSSYVPASNESDSGSTDDLDSLRRHSSDDYLLRRSSATTGSESSDFSLPRFMSFKAAKSTTTEATNVLVGTIKGIYSGATLRNFVRGFIWSLAITSMHYCGILALRIPDGYFTLHPLAVLLSATISWLVCTLASILIPQIEVNLAQQLLFSIVAATGVAAMHFTGMWATSFWSFAEPTKHRGYPPRLAMAVGTVAIGTCIIANGLLAHTATMARNKLAEVVQTKRKLWAAIAQKENAEAAAAARSEFIASASHEIRTPLHQLQGYGDLLARTPLTEEGRLLLLAIQQATRSLSMITANVLDWSRLEKGEAQCRPSSLDLRRVCESILHILPHRDDEIETELLVVVAPEVPNSVFLDETYLQRILMNLLTNALKFTHSGYVLLLIEMRGDVLNIKVRDSGFGIAESFIPHLFEPFKQAQTLGAERGTGLGLAIIKQLLEKMEGAISVESNHFQVKGVGSPKSGSIFDITIPVPAKPNSPGPQGLFGPDSGGVAIFEASGGRIMEGFRIAWAAFGLDVIHADPDAEVPDSCKVVWTDVTFLSTRPQLLERLLRLQDKFVLLSSDSQSALDQAVGSVPPPHIVTVKRPFVWHQIVENMTRVMRSGKSVVDRSVRFAPTIDVLEGGTPMEETQNFNFFTVLLVEDNKINQKLGAKMLKNLGYNVLLADDGEDAVEKVLAHDREIDLILMDQSMPRKDGITATKEIREMESVGGLTRRRPIVMATAVVGPDAQGLCMSAGADDFLTKPLSLSQLERAMQKFLG</sequence>
<keyword evidence="9" id="KW-1185">Reference proteome</keyword>
<dbReference type="InterPro" id="IPR005330">
    <property type="entry name" value="MHYT_dom"/>
</dbReference>
<dbReference type="Gene3D" id="3.40.50.2300">
    <property type="match status" value="1"/>
</dbReference>
<evidence type="ECO:0000256" key="3">
    <source>
        <dbReference type="PROSITE-ProRule" id="PRU00169"/>
    </source>
</evidence>
<proteinExistence type="predicted"/>
<dbReference type="Pfam" id="PF00512">
    <property type="entry name" value="HisKA"/>
    <property type="match status" value="1"/>
</dbReference>
<organism evidence="8 9">
    <name type="scientific">Exophiala bonariae</name>
    <dbReference type="NCBI Taxonomy" id="1690606"/>
    <lineage>
        <taxon>Eukaryota</taxon>
        <taxon>Fungi</taxon>
        <taxon>Dikarya</taxon>
        <taxon>Ascomycota</taxon>
        <taxon>Pezizomycotina</taxon>
        <taxon>Eurotiomycetes</taxon>
        <taxon>Chaetothyriomycetidae</taxon>
        <taxon>Chaetothyriales</taxon>
        <taxon>Herpotrichiellaceae</taxon>
        <taxon>Exophiala</taxon>
    </lineage>
</organism>
<keyword evidence="5" id="KW-1133">Transmembrane helix</keyword>
<evidence type="ECO:0000313" key="8">
    <source>
        <dbReference type="EMBL" id="KAK5057682.1"/>
    </source>
</evidence>
<dbReference type="PROSITE" id="PS50109">
    <property type="entry name" value="HIS_KIN"/>
    <property type="match status" value="1"/>
</dbReference>
<feature type="modified residue" description="4-aspartylphosphate" evidence="3">
    <location>
        <position position="910"/>
    </location>
</feature>
<dbReference type="SUPFAM" id="SSF47384">
    <property type="entry name" value="Homodimeric domain of signal transducing histidine kinase"/>
    <property type="match status" value="1"/>
</dbReference>
<feature type="transmembrane region" description="Helical" evidence="5">
    <location>
        <begin position="311"/>
        <end position="329"/>
    </location>
</feature>
<keyword evidence="1 3" id="KW-0597">Phosphoprotein</keyword>
<dbReference type="EMBL" id="JAVRRD010000006">
    <property type="protein sequence ID" value="KAK5057682.1"/>
    <property type="molecule type" value="Genomic_DNA"/>
</dbReference>
<feature type="transmembrane region" description="Helical" evidence="5">
    <location>
        <begin position="89"/>
        <end position="112"/>
    </location>
</feature>
<gene>
    <name evidence="8" type="ORF">LTR84_011683</name>
</gene>
<dbReference type="SMART" id="SM00387">
    <property type="entry name" value="HATPase_c"/>
    <property type="match status" value="1"/>
</dbReference>
<dbReference type="InterPro" id="IPR036097">
    <property type="entry name" value="HisK_dim/P_sf"/>
</dbReference>
<name>A0AAV9NGP3_9EURO</name>
<accession>A0AAV9NGP3</accession>
<dbReference type="AlphaFoldDB" id="A0AAV9NGP3"/>
<evidence type="ECO:0000259" key="6">
    <source>
        <dbReference type="PROSITE" id="PS50109"/>
    </source>
</evidence>
<feature type="region of interest" description="Disordered" evidence="4">
    <location>
        <begin position="148"/>
        <end position="248"/>
    </location>
</feature>
<feature type="transmembrane region" description="Helical" evidence="5">
    <location>
        <begin position="52"/>
        <end position="77"/>
    </location>
</feature>
<feature type="transmembrane region" description="Helical" evidence="5">
    <location>
        <begin position="373"/>
        <end position="399"/>
    </location>
</feature>
<feature type="compositionally biased region" description="Low complexity" evidence="4">
    <location>
        <begin position="221"/>
        <end position="240"/>
    </location>
</feature>
<protein>
    <recommendedName>
        <fullName evidence="10">Histidine kinase</fullName>
    </recommendedName>
</protein>
<dbReference type="RefSeq" id="XP_064708800.1">
    <property type="nucleotide sequence ID" value="XM_064855211.1"/>
</dbReference>
<dbReference type="InterPro" id="IPR011006">
    <property type="entry name" value="CheY-like_superfamily"/>
</dbReference>
<dbReference type="Proteomes" id="UP001358417">
    <property type="component" value="Unassembled WGS sequence"/>
</dbReference>
<feature type="domain" description="Response regulatory" evidence="7">
    <location>
        <begin position="859"/>
        <end position="981"/>
    </location>
</feature>
<feature type="transmembrane region" description="Helical" evidence="5">
    <location>
        <begin position="341"/>
        <end position="361"/>
    </location>
</feature>
<evidence type="ECO:0000256" key="4">
    <source>
        <dbReference type="SAM" id="MobiDB-lite"/>
    </source>
</evidence>
<dbReference type="Gene3D" id="1.10.287.130">
    <property type="match status" value="1"/>
</dbReference>
<evidence type="ECO:0000256" key="5">
    <source>
        <dbReference type="SAM" id="Phobius"/>
    </source>
</evidence>
<evidence type="ECO:0000313" key="9">
    <source>
        <dbReference type="Proteomes" id="UP001358417"/>
    </source>
</evidence>
<dbReference type="Pfam" id="PF03707">
    <property type="entry name" value="MHYT"/>
    <property type="match status" value="3"/>
</dbReference>
<dbReference type="PRINTS" id="PR00344">
    <property type="entry name" value="BCTRLSENSOR"/>
</dbReference>
<dbReference type="CDD" id="cd00082">
    <property type="entry name" value="HisKA"/>
    <property type="match status" value="1"/>
</dbReference>
<keyword evidence="5" id="KW-0812">Transmembrane</keyword>
<dbReference type="GeneID" id="89979833"/>
<dbReference type="InterPro" id="IPR005467">
    <property type="entry name" value="His_kinase_dom"/>
</dbReference>
<keyword evidence="5" id="KW-0472">Membrane</keyword>
<keyword evidence="2" id="KW-0902">Two-component regulatory system</keyword>
<feature type="compositionally biased region" description="Basic and acidic residues" evidence="4">
    <location>
        <begin position="159"/>
        <end position="174"/>
    </location>
</feature>
<dbReference type="SUPFAM" id="SSF52172">
    <property type="entry name" value="CheY-like"/>
    <property type="match status" value="1"/>
</dbReference>
<feature type="transmembrane region" description="Helical" evidence="5">
    <location>
        <begin position="20"/>
        <end position="40"/>
    </location>
</feature>
<evidence type="ECO:0000256" key="2">
    <source>
        <dbReference type="ARBA" id="ARBA00023012"/>
    </source>
</evidence>
<feature type="domain" description="Histidine kinase" evidence="6">
    <location>
        <begin position="474"/>
        <end position="697"/>
    </location>
</feature>
<dbReference type="InterPro" id="IPR036890">
    <property type="entry name" value="HATPase_C_sf"/>
</dbReference>
<dbReference type="InterPro" id="IPR004358">
    <property type="entry name" value="Sig_transdc_His_kin-like_C"/>
</dbReference>
<dbReference type="SMART" id="SM00388">
    <property type="entry name" value="HisKA"/>
    <property type="match status" value="1"/>
</dbReference>
<dbReference type="InterPro" id="IPR001789">
    <property type="entry name" value="Sig_transdc_resp-reg_receiver"/>
</dbReference>
<evidence type="ECO:0000259" key="7">
    <source>
        <dbReference type="PROSITE" id="PS50110"/>
    </source>
</evidence>
<dbReference type="Pfam" id="PF02518">
    <property type="entry name" value="HATPase_c"/>
    <property type="match status" value="1"/>
</dbReference>